<proteinExistence type="predicted"/>
<evidence type="ECO:0000313" key="1">
    <source>
        <dbReference type="EMBL" id="ODQ71354.1"/>
    </source>
</evidence>
<evidence type="ECO:0000313" key="2">
    <source>
        <dbReference type="Proteomes" id="UP000094385"/>
    </source>
</evidence>
<organism evidence="1 2">
    <name type="scientific">Lipomyces starkeyi NRRL Y-11557</name>
    <dbReference type="NCBI Taxonomy" id="675824"/>
    <lineage>
        <taxon>Eukaryota</taxon>
        <taxon>Fungi</taxon>
        <taxon>Dikarya</taxon>
        <taxon>Ascomycota</taxon>
        <taxon>Saccharomycotina</taxon>
        <taxon>Lipomycetes</taxon>
        <taxon>Lipomycetales</taxon>
        <taxon>Lipomycetaceae</taxon>
        <taxon>Lipomyces</taxon>
    </lineage>
</organism>
<gene>
    <name evidence="1" type="ORF">LIPSTDRAFT_73999</name>
</gene>
<dbReference type="AlphaFoldDB" id="A0A1E3Q1G7"/>
<name>A0A1E3Q1G7_LIPST</name>
<dbReference type="OrthoDB" id="10566616at2759"/>
<sequence>MATADDEEASYERALNFLTDNEPKRRFDIRLSYRSFQVLEEQAHALYRHSKYVLKCSRY</sequence>
<dbReference type="Proteomes" id="UP000094385">
    <property type="component" value="Unassembled WGS sequence"/>
</dbReference>
<reference evidence="1 2" key="1">
    <citation type="journal article" date="2016" name="Proc. Natl. Acad. Sci. U.S.A.">
        <title>Comparative genomics of biotechnologically important yeasts.</title>
        <authorList>
            <person name="Riley R."/>
            <person name="Haridas S."/>
            <person name="Wolfe K.H."/>
            <person name="Lopes M.R."/>
            <person name="Hittinger C.T."/>
            <person name="Goeker M."/>
            <person name="Salamov A.A."/>
            <person name="Wisecaver J.H."/>
            <person name="Long T.M."/>
            <person name="Calvey C.H."/>
            <person name="Aerts A.L."/>
            <person name="Barry K.W."/>
            <person name="Choi C."/>
            <person name="Clum A."/>
            <person name="Coughlan A.Y."/>
            <person name="Deshpande S."/>
            <person name="Douglass A.P."/>
            <person name="Hanson S.J."/>
            <person name="Klenk H.-P."/>
            <person name="LaButti K.M."/>
            <person name="Lapidus A."/>
            <person name="Lindquist E.A."/>
            <person name="Lipzen A.M."/>
            <person name="Meier-Kolthoff J.P."/>
            <person name="Ohm R.A."/>
            <person name="Otillar R.P."/>
            <person name="Pangilinan J.L."/>
            <person name="Peng Y."/>
            <person name="Rokas A."/>
            <person name="Rosa C.A."/>
            <person name="Scheuner C."/>
            <person name="Sibirny A.A."/>
            <person name="Slot J.C."/>
            <person name="Stielow J.B."/>
            <person name="Sun H."/>
            <person name="Kurtzman C.P."/>
            <person name="Blackwell M."/>
            <person name="Grigoriev I.V."/>
            <person name="Jeffries T.W."/>
        </authorList>
    </citation>
    <scope>NUCLEOTIDE SEQUENCE [LARGE SCALE GENOMIC DNA]</scope>
    <source>
        <strain evidence="1 2">NRRL Y-11557</strain>
    </source>
</reference>
<keyword evidence="2" id="KW-1185">Reference proteome</keyword>
<protein>
    <submittedName>
        <fullName evidence="1">Uncharacterized protein</fullName>
    </submittedName>
</protein>
<dbReference type="EMBL" id="KV454298">
    <property type="protein sequence ID" value="ODQ71354.1"/>
    <property type="molecule type" value="Genomic_DNA"/>
</dbReference>
<accession>A0A1E3Q1G7</accession>